<accession>A0ABR4F735</accession>
<evidence type="ECO:0000256" key="1">
    <source>
        <dbReference type="ARBA" id="ARBA00005439"/>
    </source>
</evidence>
<comment type="caution">
    <text evidence="5">The sequence shown here is derived from an EMBL/GenBank/DDBJ whole genome shotgun (WGS) entry which is preliminary data.</text>
</comment>
<dbReference type="Proteomes" id="UP001600888">
    <property type="component" value="Unassembled WGS sequence"/>
</dbReference>
<gene>
    <name evidence="5" type="ORF">FJTKL_15592</name>
</gene>
<feature type="compositionally biased region" description="Low complexity" evidence="4">
    <location>
        <begin position="298"/>
        <end position="313"/>
    </location>
</feature>
<keyword evidence="2" id="KW-0396">Initiation factor</keyword>
<evidence type="ECO:0000256" key="3">
    <source>
        <dbReference type="ARBA" id="ARBA00022917"/>
    </source>
</evidence>
<dbReference type="Gene3D" id="3.30.110.10">
    <property type="entry name" value="Translation initiation factor 3 (IF-3), C-terminal domain"/>
    <property type="match status" value="1"/>
</dbReference>
<proteinExistence type="inferred from homology"/>
<dbReference type="EMBL" id="JBAWTH010000009">
    <property type="protein sequence ID" value="KAL2290509.1"/>
    <property type="molecule type" value="Genomic_DNA"/>
</dbReference>
<feature type="region of interest" description="Disordered" evidence="4">
    <location>
        <begin position="72"/>
        <end position="115"/>
    </location>
</feature>
<evidence type="ECO:0008006" key="7">
    <source>
        <dbReference type="Google" id="ProtNLM"/>
    </source>
</evidence>
<evidence type="ECO:0000313" key="5">
    <source>
        <dbReference type="EMBL" id="KAL2290509.1"/>
    </source>
</evidence>
<dbReference type="SUPFAM" id="SSF55200">
    <property type="entry name" value="Translation initiation factor IF3, C-terminal domain"/>
    <property type="match status" value="1"/>
</dbReference>
<name>A0ABR4F735_9PEZI</name>
<dbReference type="InterPro" id="IPR036788">
    <property type="entry name" value="T_IF-3_C_sf"/>
</dbReference>
<dbReference type="PANTHER" id="PTHR10938:SF0">
    <property type="entry name" value="TRANSLATION INITIATION FACTOR IF-3, MITOCHONDRIAL"/>
    <property type="match status" value="1"/>
</dbReference>
<protein>
    <recommendedName>
        <fullName evidence="7">Translation initiation factor IF-3</fullName>
    </recommendedName>
</protein>
<organism evidence="5 6">
    <name type="scientific">Diaporthe vaccinii</name>
    <dbReference type="NCBI Taxonomy" id="105482"/>
    <lineage>
        <taxon>Eukaryota</taxon>
        <taxon>Fungi</taxon>
        <taxon>Dikarya</taxon>
        <taxon>Ascomycota</taxon>
        <taxon>Pezizomycotina</taxon>
        <taxon>Sordariomycetes</taxon>
        <taxon>Sordariomycetidae</taxon>
        <taxon>Diaporthales</taxon>
        <taxon>Diaporthaceae</taxon>
        <taxon>Diaporthe</taxon>
        <taxon>Diaporthe eres species complex</taxon>
    </lineage>
</organism>
<reference evidence="5 6" key="1">
    <citation type="submission" date="2024-03" db="EMBL/GenBank/DDBJ databases">
        <title>A high-quality draft genome sequence of Diaporthe vaccinii, a causative agent of upright dieback and viscid rot disease in cranberry plants.</title>
        <authorList>
            <person name="Sarrasin M."/>
            <person name="Lang B.F."/>
            <person name="Burger G."/>
        </authorList>
    </citation>
    <scope>NUCLEOTIDE SEQUENCE [LARGE SCALE GENOMIC DNA]</scope>
    <source>
        <strain evidence="5 6">IS7</strain>
    </source>
</reference>
<dbReference type="InterPro" id="IPR001288">
    <property type="entry name" value="Translation_initiation_fac_3"/>
</dbReference>
<evidence type="ECO:0000313" key="6">
    <source>
        <dbReference type="Proteomes" id="UP001600888"/>
    </source>
</evidence>
<keyword evidence="6" id="KW-1185">Reference proteome</keyword>
<comment type="similarity">
    <text evidence="1">Belongs to the IF-3 family.</text>
</comment>
<evidence type="ECO:0000256" key="2">
    <source>
        <dbReference type="ARBA" id="ARBA00022540"/>
    </source>
</evidence>
<sequence>MPGSQCVFNPATALRRVFMPSNYGSSHSLHLTRIFVPALLVLQPQARAYWAGRDNGSNKAPPRPISAIFDRDSYARTPRPTAGSSLNARRAARPQQKKVVDPDAPGPRVGVKLGRMPRDNEIDWPYVYVKTPGAKGSEGLGASRPIKEVLAELDPKTTYLEAVVVPMADDRGSPRWPVCRIVNKKEELAKQKDLKERKKKGAVKEKELELNWTLAPHDLDHKLKTLQKFLSKGYKVQVLLQKKARAKVTANEQDAKALIEKVTKAVEEVKGAKEWRGREGQVLGRYVVFLQGKVQDEAAPTSAAAAKETSTTSGDGVEVTPPTGSDAAEESPVASSDGLGESEGSNTVAQS</sequence>
<dbReference type="PANTHER" id="PTHR10938">
    <property type="entry name" value="TRANSLATION INITIATION FACTOR IF-3"/>
    <property type="match status" value="1"/>
</dbReference>
<evidence type="ECO:0000256" key="4">
    <source>
        <dbReference type="SAM" id="MobiDB-lite"/>
    </source>
</evidence>
<keyword evidence="3" id="KW-0648">Protein biosynthesis</keyword>
<feature type="region of interest" description="Disordered" evidence="4">
    <location>
        <begin position="298"/>
        <end position="351"/>
    </location>
</feature>